<evidence type="ECO:0000256" key="1">
    <source>
        <dbReference type="SAM" id="Coils"/>
    </source>
</evidence>
<feature type="compositionally biased region" description="Basic and acidic residues" evidence="2">
    <location>
        <begin position="358"/>
        <end position="370"/>
    </location>
</feature>
<feature type="coiled-coil region" evidence="1">
    <location>
        <begin position="285"/>
        <end position="326"/>
    </location>
</feature>
<feature type="compositionally biased region" description="Low complexity" evidence="2">
    <location>
        <begin position="11"/>
        <end position="32"/>
    </location>
</feature>
<evidence type="ECO:0000313" key="4">
    <source>
        <dbReference type="Proteomes" id="UP001054252"/>
    </source>
</evidence>
<dbReference type="AlphaFoldDB" id="A0AAV5IPU4"/>
<dbReference type="Proteomes" id="UP001054252">
    <property type="component" value="Unassembled WGS sequence"/>
</dbReference>
<feature type="region of interest" description="Disordered" evidence="2">
    <location>
        <begin position="1"/>
        <end position="37"/>
    </location>
</feature>
<sequence length="370" mass="42502">MSLEQTLSIESGKGMQELSSSSSSEVETSRSGGSERVKGEIEEVGVLSNVLEVDDNRAKYYNEEEEYSIPGHVLLRLAEEMERACSALRDHWMPIYRHYLIVGPRFPVPELLVALLVEYRLGITQLVPNVVRSDAKLAEVCRWKRKKANHNQYSLSAREQDKVERLERRGGEVMDIMYLTSPEMRDEPTVVWRQDHCPPGEEVQGPRGRSRKGVPYSKVEIELLRKYKQDCCQALYQIHFPKVDLKKARHEVDEHEGSGVVRHMLEMVNLVNALVVEYYDCFKKRNNLVEKNQELNQQKQSAKQNFNDLTSELEKVREELTFAKAATKAEEAGVEEDGEKYEFIAVDEDEVEVPGNTEVRDNAAKQEVDQ</sequence>
<dbReference type="EMBL" id="BPVZ01000018">
    <property type="protein sequence ID" value="GKV02395.1"/>
    <property type="molecule type" value="Genomic_DNA"/>
</dbReference>
<keyword evidence="1" id="KW-0175">Coiled coil</keyword>
<keyword evidence="4" id="KW-1185">Reference proteome</keyword>
<reference evidence="3 4" key="1">
    <citation type="journal article" date="2021" name="Commun. Biol.">
        <title>The genome of Shorea leprosula (Dipterocarpaceae) highlights the ecological relevance of drought in aseasonal tropical rainforests.</title>
        <authorList>
            <person name="Ng K.K.S."/>
            <person name="Kobayashi M.J."/>
            <person name="Fawcett J.A."/>
            <person name="Hatakeyama M."/>
            <person name="Paape T."/>
            <person name="Ng C.H."/>
            <person name="Ang C.C."/>
            <person name="Tnah L.H."/>
            <person name="Lee C.T."/>
            <person name="Nishiyama T."/>
            <person name="Sese J."/>
            <person name="O'Brien M.J."/>
            <person name="Copetti D."/>
            <person name="Mohd Noor M.I."/>
            <person name="Ong R.C."/>
            <person name="Putra M."/>
            <person name="Sireger I.Z."/>
            <person name="Indrioko S."/>
            <person name="Kosugi Y."/>
            <person name="Izuno A."/>
            <person name="Isagi Y."/>
            <person name="Lee S.L."/>
            <person name="Shimizu K.K."/>
        </authorList>
    </citation>
    <scope>NUCLEOTIDE SEQUENCE [LARGE SCALE GENOMIC DNA]</scope>
    <source>
        <strain evidence="3">214</strain>
    </source>
</reference>
<feature type="region of interest" description="Disordered" evidence="2">
    <location>
        <begin position="351"/>
        <end position="370"/>
    </location>
</feature>
<evidence type="ECO:0000313" key="3">
    <source>
        <dbReference type="EMBL" id="GKV02395.1"/>
    </source>
</evidence>
<name>A0AAV5IPU4_9ROSI</name>
<evidence type="ECO:0000256" key="2">
    <source>
        <dbReference type="SAM" id="MobiDB-lite"/>
    </source>
</evidence>
<gene>
    <name evidence="3" type="ORF">SLEP1_g14833</name>
</gene>
<comment type="caution">
    <text evidence="3">The sequence shown here is derived from an EMBL/GenBank/DDBJ whole genome shotgun (WGS) entry which is preliminary data.</text>
</comment>
<organism evidence="3 4">
    <name type="scientific">Rubroshorea leprosula</name>
    <dbReference type="NCBI Taxonomy" id="152421"/>
    <lineage>
        <taxon>Eukaryota</taxon>
        <taxon>Viridiplantae</taxon>
        <taxon>Streptophyta</taxon>
        <taxon>Embryophyta</taxon>
        <taxon>Tracheophyta</taxon>
        <taxon>Spermatophyta</taxon>
        <taxon>Magnoliopsida</taxon>
        <taxon>eudicotyledons</taxon>
        <taxon>Gunneridae</taxon>
        <taxon>Pentapetalae</taxon>
        <taxon>rosids</taxon>
        <taxon>malvids</taxon>
        <taxon>Malvales</taxon>
        <taxon>Dipterocarpaceae</taxon>
        <taxon>Rubroshorea</taxon>
    </lineage>
</organism>
<protein>
    <submittedName>
        <fullName evidence="3">Uncharacterized protein</fullName>
    </submittedName>
</protein>
<accession>A0AAV5IPU4</accession>
<proteinExistence type="predicted"/>